<evidence type="ECO:0000313" key="10">
    <source>
        <dbReference type="Proteomes" id="UP000287701"/>
    </source>
</evidence>
<evidence type="ECO:0000313" key="9">
    <source>
        <dbReference type="EMBL" id="QAR31416.1"/>
    </source>
</evidence>
<dbReference type="AlphaFoldDB" id="A0A410JT96"/>
<comment type="similarity">
    <text evidence="2">Belongs to the peptidase S54 family.</text>
</comment>
<dbReference type="GO" id="GO:0004252">
    <property type="term" value="F:serine-type endopeptidase activity"/>
    <property type="evidence" value="ECO:0007669"/>
    <property type="project" value="InterPro"/>
</dbReference>
<feature type="transmembrane region" description="Helical" evidence="7">
    <location>
        <begin position="12"/>
        <end position="32"/>
    </location>
</feature>
<keyword evidence="9" id="KW-0645">Protease</keyword>
<feature type="domain" description="Peptidase S54 rhomboid" evidence="8">
    <location>
        <begin position="51"/>
        <end position="225"/>
    </location>
</feature>
<proteinExistence type="inferred from homology"/>
<evidence type="ECO:0000259" key="8">
    <source>
        <dbReference type="Pfam" id="PF01694"/>
    </source>
</evidence>
<dbReference type="Pfam" id="PF01694">
    <property type="entry name" value="Rhomboid"/>
    <property type="match status" value="1"/>
</dbReference>
<evidence type="ECO:0000256" key="2">
    <source>
        <dbReference type="ARBA" id="ARBA00009045"/>
    </source>
</evidence>
<dbReference type="EMBL" id="CP035107">
    <property type="protein sequence ID" value="QAR31416.1"/>
    <property type="molecule type" value="Genomic_DNA"/>
</dbReference>
<reference evidence="9 10" key="1">
    <citation type="submission" date="2019-01" db="EMBL/GenBank/DDBJ databases">
        <title>Whole Genome of Ornithobacterium rhinotracheale FARPER-174b.</title>
        <authorList>
            <person name="Tataje-Lavanda L.A."/>
            <person name="Montalvan A."/>
            <person name="Montesinos R."/>
            <person name="Zimic M."/>
            <person name="Fernandez-Sanchez M."/>
            <person name="Fernandez-Diaz M."/>
        </authorList>
    </citation>
    <scope>NUCLEOTIDE SEQUENCE [LARGE SCALE GENOMIC DNA]</scope>
    <source>
        <strain evidence="9 10">FARPER-174b</strain>
    </source>
</reference>
<dbReference type="InterPro" id="IPR035952">
    <property type="entry name" value="Rhomboid-like_sf"/>
</dbReference>
<evidence type="ECO:0000256" key="3">
    <source>
        <dbReference type="ARBA" id="ARBA00022692"/>
    </source>
</evidence>
<dbReference type="Gene3D" id="1.20.1540.10">
    <property type="entry name" value="Rhomboid-like"/>
    <property type="match status" value="1"/>
</dbReference>
<dbReference type="OMA" id="WLMIRYW"/>
<accession>A0A410JT96</accession>
<organism evidence="9 10">
    <name type="scientific">Ornithobacterium rhinotracheale</name>
    <dbReference type="NCBI Taxonomy" id="28251"/>
    <lineage>
        <taxon>Bacteria</taxon>
        <taxon>Pseudomonadati</taxon>
        <taxon>Bacteroidota</taxon>
        <taxon>Flavobacteriia</taxon>
        <taxon>Flavobacteriales</taxon>
        <taxon>Weeksellaceae</taxon>
        <taxon>Ornithobacterium</taxon>
    </lineage>
</organism>
<evidence type="ECO:0000256" key="1">
    <source>
        <dbReference type="ARBA" id="ARBA00004141"/>
    </source>
</evidence>
<feature type="transmembrane region" description="Helical" evidence="7">
    <location>
        <begin position="91"/>
        <end position="110"/>
    </location>
</feature>
<dbReference type="PANTHER" id="PTHR43731">
    <property type="entry name" value="RHOMBOID PROTEASE"/>
    <property type="match status" value="1"/>
</dbReference>
<evidence type="ECO:0000256" key="6">
    <source>
        <dbReference type="ARBA" id="ARBA00023136"/>
    </source>
</evidence>
<gene>
    <name evidence="9" type="ORF">EQP59_08720</name>
</gene>
<dbReference type="RefSeq" id="WP_014791358.1">
    <property type="nucleotide sequence ID" value="NZ_CP035107.1"/>
</dbReference>
<sequence length="237" mass="26362">MFQRIAPITKNLIIINLLFYLATFVFSSTNGIDLREYLGAFYPLSDNFRSFQILSHMFMHGDLTHLFFNMLALFMFGSTVEMVLGPKRYVILYFASALGAYVLFNATNYLEAQQLIAAADLSPQQVALLSTLKPMMGIPGLETLSAIYSTPMVGASGAIFGVLIAFGMLFPNAVLMLIFPPIPIKAKYIIPLYVLLELVLAIQSNPGDNIAHYAHIGGAIIGFILIRNWKKTLPRWN</sequence>
<dbReference type="InterPro" id="IPR022764">
    <property type="entry name" value="Peptidase_S54_rhomboid_dom"/>
</dbReference>
<keyword evidence="3 7" id="KW-0812">Transmembrane</keyword>
<dbReference type="GO" id="GO:0016020">
    <property type="term" value="C:membrane"/>
    <property type="evidence" value="ECO:0007669"/>
    <property type="project" value="UniProtKB-SubCell"/>
</dbReference>
<dbReference type="GeneID" id="71569741"/>
<dbReference type="SUPFAM" id="SSF144091">
    <property type="entry name" value="Rhomboid-like"/>
    <property type="match status" value="1"/>
</dbReference>
<comment type="subcellular location">
    <subcellularLocation>
        <location evidence="1">Membrane</location>
        <topology evidence="1">Multi-pass membrane protein</topology>
    </subcellularLocation>
</comment>
<keyword evidence="6 7" id="KW-0472">Membrane</keyword>
<evidence type="ECO:0000256" key="4">
    <source>
        <dbReference type="ARBA" id="ARBA00022801"/>
    </source>
</evidence>
<dbReference type="InterPro" id="IPR050925">
    <property type="entry name" value="Rhomboid_protease_S54"/>
</dbReference>
<evidence type="ECO:0000256" key="7">
    <source>
        <dbReference type="SAM" id="Phobius"/>
    </source>
</evidence>
<evidence type="ECO:0000256" key="5">
    <source>
        <dbReference type="ARBA" id="ARBA00022989"/>
    </source>
</evidence>
<protein>
    <submittedName>
        <fullName evidence="9">Rhomboid family intramembrane serine protease</fullName>
    </submittedName>
</protein>
<dbReference type="PANTHER" id="PTHR43731:SF14">
    <property type="entry name" value="PRESENILIN-ASSOCIATED RHOMBOID-LIKE PROTEIN, MITOCHONDRIAL"/>
    <property type="match status" value="1"/>
</dbReference>
<keyword evidence="4" id="KW-0378">Hydrolase</keyword>
<dbReference type="OrthoDB" id="9807874at2"/>
<feature type="transmembrane region" description="Helical" evidence="7">
    <location>
        <begin position="66"/>
        <end position="84"/>
    </location>
</feature>
<name>A0A410JT96_ORNRH</name>
<keyword evidence="5 7" id="KW-1133">Transmembrane helix</keyword>
<feature type="transmembrane region" description="Helical" evidence="7">
    <location>
        <begin position="210"/>
        <end position="229"/>
    </location>
</feature>
<dbReference type="Proteomes" id="UP000287701">
    <property type="component" value="Chromosome"/>
</dbReference>
<dbReference type="GO" id="GO:0006508">
    <property type="term" value="P:proteolysis"/>
    <property type="evidence" value="ECO:0007669"/>
    <property type="project" value="UniProtKB-KW"/>
</dbReference>